<dbReference type="RefSeq" id="XP_018643248.1">
    <property type="nucleotide sequence ID" value="XM_018784593.1"/>
</dbReference>
<feature type="region of interest" description="Disordered" evidence="1">
    <location>
        <begin position="15"/>
        <end position="41"/>
    </location>
</feature>
<proteinExistence type="predicted"/>
<gene>
    <name evidence="2" type="ORF">PGSY75_0531400</name>
</gene>
<evidence type="ECO:0000256" key="1">
    <source>
        <dbReference type="SAM" id="MobiDB-lite"/>
    </source>
</evidence>
<feature type="compositionally biased region" description="Low complexity" evidence="1">
    <location>
        <begin position="667"/>
        <end position="680"/>
    </location>
</feature>
<dbReference type="AlphaFoldDB" id="A0A151LTK9"/>
<dbReference type="KEGG" id="pgab:PGSY75_0531400"/>
<dbReference type="PANTHER" id="PTHR23329:SF1">
    <property type="entry name" value="TUFTELIN-INTERACTING PROTEIN 11"/>
    <property type="match status" value="1"/>
</dbReference>
<name>A0A151LTK9_9APIC</name>
<feature type="compositionally biased region" description="Basic residues" evidence="1">
    <location>
        <begin position="16"/>
        <end position="25"/>
    </location>
</feature>
<dbReference type="VEuPathDB" id="PlasmoDB:PGABG01_0530500"/>
<evidence type="ECO:0000313" key="3">
    <source>
        <dbReference type="Proteomes" id="UP000076004"/>
    </source>
</evidence>
<organism evidence="2 3">
    <name type="scientific">Plasmodium gaboni</name>
    <dbReference type="NCBI Taxonomy" id="647221"/>
    <lineage>
        <taxon>Eukaryota</taxon>
        <taxon>Sar</taxon>
        <taxon>Alveolata</taxon>
        <taxon>Apicomplexa</taxon>
        <taxon>Aconoidasida</taxon>
        <taxon>Haemosporida</taxon>
        <taxon>Plasmodiidae</taxon>
        <taxon>Plasmodium</taxon>
        <taxon>Plasmodium (Laverania)</taxon>
    </lineage>
</organism>
<comment type="caution">
    <text evidence="2">The sequence shown here is derived from an EMBL/GenBank/DDBJ whole genome shotgun (WGS) entry which is preliminary data.</text>
</comment>
<dbReference type="GO" id="GO:0000390">
    <property type="term" value="P:spliceosomal complex disassembly"/>
    <property type="evidence" value="ECO:0007669"/>
    <property type="project" value="InterPro"/>
</dbReference>
<dbReference type="Proteomes" id="UP000076004">
    <property type="component" value="Unassembled WGS sequence"/>
</dbReference>
<feature type="region of interest" description="Disordered" evidence="1">
    <location>
        <begin position="651"/>
        <end position="680"/>
    </location>
</feature>
<dbReference type="EMBL" id="LVLB01000006">
    <property type="protein sequence ID" value="KYO02508.1"/>
    <property type="molecule type" value="Genomic_DNA"/>
</dbReference>
<dbReference type="InterPro" id="IPR045211">
    <property type="entry name" value="TFP11/STIP/Ntr1"/>
</dbReference>
<dbReference type="PANTHER" id="PTHR23329">
    <property type="entry name" value="TUFTELIN-INTERACTING PROTEIN 11-RELATED"/>
    <property type="match status" value="1"/>
</dbReference>
<sequence length="1196" mass="144828">MNYFNDISFADIQKNEKKKKKRKKQNFYSTYNYDDDHIEQDDDHIEQDDDNLQDEDEHNDEHEYIYSNKNKSFKNLNNEEYMMKPVKFVSAGFLNDKKNINNNEYENNGINNFNDYSSDNDSDDYDEYDVFKHFVFDFNFHIKKKDEDFIKHNLKKYNLTELKDKDKNFEQYGLGFKILRKMGYEDGIGKNMKTNIAPIELNKKDIKVIEEKDNKSTKNKIYNNIYDSDPYDNIHNNIPSDESQDFNFHDDIDRNNLWMKKYSSRKYWNFKKIKNEIIADLKFNQSTYIDHSLNCQNEHFNESKNISNLQILKYNLNIHVQNITVNYFTNMKKQKQSENKIKNYRNYVNKNDLYKIQLSILKNILTYKYLLNIHTILFYPKLFNQMTYNQYIFSLTNFKHNNENKDISTINNISNINIMSNVIDDTYQKEYNMIENNNMIQNNNMNKKLIKLTNTSIPYHTNDSFLFKLQCEKNDITQQHVEYNIDQNNFEQNINDLIIQKYNCLYEHGFFPIKNNNSNPKEQTNNSLSHNNDYTYKVLDNINEINNLIQIDNIQIYKNNSKLSLSDLYTFLFFIYENSNFMCLNTYVSNFFIEFLRLYFYNTIQQNETNEQEIKLENKNDDDIIENINVNQTDQDNSIKEQIYLNTTNDNTSLSINNKDEPYTSHNNNNNNNNNNKNNKNYYNYNYNYPYNINQNDIKYLIHLKKIILMGIEQNKKSQYEELEYEFDNIIYYNFIYSCRHIKNCTDLFSHLNLFKDILNKKYYKKILIHFIQNKIILTNSMDTQTFELNDHLIQDIQNKIQILYDINKQYDINDFIYKYYINYIFLYLKKCSISDYYIQLIQISLMNNQIYKKQILHIIVKKIIHELTNINFLDDQYIINIKSILLLYNSIDLNIFNFLFKVYFLYPFTKYVCNYLRQIKHFSEQNDQPISDTSKGDINKTKDIHTQSNNNNINNNDYYNEEHKLENNKEPNIDKTNTIMLKKKYIYEMFKNVKSIFENNIMKDDSIKNIMFSILNVIKSYLVQDEIITFPVEKVLDFDKNKISSDDQINYYFLYKDIKIPLPSYAIPQTNNIYQINYKNKLQQSNTNKEKYTDYKFSSKKYLHVMNKLDEHRNEFKKKYQNEQDEDINAKLYLEKYCLQNDILFIQKYDRKINGHPVYSINKISIYINNNIIYIYDEQEWKPILLVDLINRISK</sequence>
<evidence type="ECO:0000313" key="2">
    <source>
        <dbReference type="EMBL" id="KYO02508.1"/>
    </source>
</evidence>
<dbReference type="VEuPathDB" id="PlasmoDB:PGSY75_0531400"/>
<protein>
    <submittedName>
        <fullName evidence="2">Uncharacterized protein</fullName>
    </submittedName>
</protein>
<dbReference type="GO" id="GO:0071008">
    <property type="term" value="C:U2-type post-mRNA release spliceosomal complex"/>
    <property type="evidence" value="ECO:0007669"/>
    <property type="project" value="TreeGrafter"/>
</dbReference>
<accession>A0A151LTK9</accession>
<dbReference type="GeneID" id="29775202"/>
<reference evidence="2 3" key="1">
    <citation type="journal article" date="2016" name="Nat. Commun.">
        <title>Genomes of cryptic chimpanzee Plasmodium species reveal key evolutionary events leading to human malaria.</title>
        <authorList>
            <person name="Sundararaman S.A."/>
            <person name="Plenderleith L.J."/>
            <person name="Liu W."/>
            <person name="Loy D.E."/>
            <person name="Learn G.H."/>
            <person name="Li Y."/>
            <person name="Shaw K.S."/>
            <person name="Ayouba A."/>
            <person name="Peeters M."/>
            <person name="Speede S."/>
            <person name="Shaw G.M."/>
            <person name="Bushman F.D."/>
            <person name="Brisson D."/>
            <person name="Rayner J.C."/>
            <person name="Sharp P.M."/>
            <person name="Hahn B.H."/>
        </authorList>
    </citation>
    <scope>NUCLEOTIDE SEQUENCE [LARGE SCALE GENOMIC DNA]</scope>
    <source>
        <strain evidence="2 3">SY75</strain>
    </source>
</reference>